<dbReference type="InterPro" id="IPR011990">
    <property type="entry name" value="TPR-like_helical_dom_sf"/>
</dbReference>
<dbReference type="Proteomes" id="UP000001175">
    <property type="component" value="Chromosome"/>
</dbReference>
<dbReference type="EMBL" id="AP008231">
    <property type="protein sequence ID" value="BAD80010.1"/>
    <property type="molecule type" value="Genomic_DNA"/>
</dbReference>
<protein>
    <submittedName>
        <fullName evidence="5">Uncharacterized protein</fullName>
    </submittedName>
</protein>
<dbReference type="SUPFAM" id="SSF48452">
    <property type="entry name" value="TPR-like"/>
    <property type="match status" value="1"/>
</dbReference>
<gene>
    <name evidence="5" type="ordered locus">syc1820_d</name>
</gene>
<accession>A0A0H3K4I4</accession>
<keyword evidence="4" id="KW-0472">Membrane</keyword>
<dbReference type="InterPro" id="IPR019734">
    <property type="entry name" value="TPR_rpt"/>
</dbReference>
<proteinExistence type="predicted"/>
<evidence type="ECO:0000256" key="4">
    <source>
        <dbReference type="SAM" id="Phobius"/>
    </source>
</evidence>
<keyword evidence="4" id="KW-0812">Transmembrane</keyword>
<organism evidence="5 6">
    <name type="scientific">Synechococcus sp. (strain ATCC 27144 / PCC 6301 / SAUG 1402/1)</name>
    <name type="common">Anacystis nidulans</name>
    <dbReference type="NCBI Taxonomy" id="269084"/>
    <lineage>
        <taxon>Bacteria</taxon>
        <taxon>Bacillati</taxon>
        <taxon>Cyanobacteriota</taxon>
        <taxon>Cyanophyceae</taxon>
        <taxon>Synechococcales</taxon>
        <taxon>Synechococcaceae</taxon>
        <taxon>Synechococcus</taxon>
    </lineage>
</organism>
<dbReference type="Gene3D" id="1.25.40.10">
    <property type="entry name" value="Tetratricopeptide repeat domain"/>
    <property type="match status" value="1"/>
</dbReference>
<dbReference type="PANTHER" id="PTHR45586:SF1">
    <property type="entry name" value="LIPOPOLYSACCHARIDE ASSEMBLY PROTEIN B"/>
    <property type="match status" value="1"/>
</dbReference>
<dbReference type="AlphaFoldDB" id="A0A0H3K4I4"/>
<dbReference type="InterPro" id="IPR051012">
    <property type="entry name" value="CellSynth/LPSAsmb/PSIAsmb"/>
</dbReference>
<dbReference type="KEGG" id="syc:syc1820_d"/>
<evidence type="ECO:0000313" key="5">
    <source>
        <dbReference type="EMBL" id="BAD80010.1"/>
    </source>
</evidence>
<feature type="transmembrane region" description="Helical" evidence="4">
    <location>
        <begin position="51"/>
        <end position="70"/>
    </location>
</feature>
<dbReference type="PANTHER" id="PTHR45586">
    <property type="entry name" value="TPR REPEAT-CONTAINING PROTEIN PA4667"/>
    <property type="match status" value="1"/>
</dbReference>
<sequence length="310" mass="33464">MASQVTAGSSGPVCFLTVGLRLPSARGQPVVSNFNQPRPPQRQRWVDSLLGVSLVALVVAAALPLLLPLVRLPGGSSARDRELAAAQATAFQTVLQRDPDNLSALRSLIGVYLQQQQLQAAIAPLQRLARLQPQQPAYRVLLAQTQAQLGDREAAAQTYRQILETAPTNLEALRGFTQLLLTQKQPTAAVDLLQKARQTDKITPADQVSIDLMLAQVYANQGQIDDAIALYDRSAQNNGRDFRPLLAKALLLKQQGDLQKATPIFQEAIAIAPAQYRDQIRQLSPASMPATPPTQPATKTPPTAPPPPPN</sequence>
<keyword evidence="1" id="KW-0677">Repeat</keyword>
<evidence type="ECO:0000313" key="6">
    <source>
        <dbReference type="Proteomes" id="UP000001175"/>
    </source>
</evidence>
<reference evidence="5 6" key="1">
    <citation type="journal article" date="2007" name="Photosyn. Res.">
        <title>Complete nucleotide sequence of the freshwater unicellular cyanobacterium Synechococcus elongatus PCC 6301 chromosome: gene content and organization.</title>
        <authorList>
            <person name="Sugita C."/>
            <person name="Ogata K."/>
            <person name="Shikata M."/>
            <person name="Jikuya H."/>
            <person name="Takano J."/>
            <person name="Furumichi M."/>
            <person name="Kanehisa M."/>
            <person name="Omata T."/>
            <person name="Sugiura M."/>
            <person name="Sugita M."/>
        </authorList>
    </citation>
    <scope>NUCLEOTIDE SEQUENCE [LARGE SCALE GENOMIC DNA]</scope>
    <source>
        <strain evidence="6">ATCC 27144 / PCC 6301 / SAUG 1402/1</strain>
    </source>
</reference>
<dbReference type="SMART" id="SM00028">
    <property type="entry name" value="TPR"/>
    <property type="match status" value="4"/>
</dbReference>
<evidence type="ECO:0000256" key="2">
    <source>
        <dbReference type="ARBA" id="ARBA00022803"/>
    </source>
</evidence>
<keyword evidence="2" id="KW-0802">TPR repeat</keyword>
<evidence type="ECO:0000256" key="1">
    <source>
        <dbReference type="ARBA" id="ARBA00022737"/>
    </source>
</evidence>
<dbReference type="eggNOG" id="COG0457">
    <property type="taxonomic scope" value="Bacteria"/>
</dbReference>
<dbReference type="Pfam" id="PF13429">
    <property type="entry name" value="TPR_15"/>
    <property type="match status" value="1"/>
</dbReference>
<feature type="region of interest" description="Disordered" evidence="3">
    <location>
        <begin position="281"/>
        <end position="310"/>
    </location>
</feature>
<keyword evidence="4" id="KW-1133">Transmembrane helix</keyword>
<name>A0A0H3K4I4_SYNP6</name>
<evidence type="ECO:0000256" key="3">
    <source>
        <dbReference type="SAM" id="MobiDB-lite"/>
    </source>
</evidence>